<dbReference type="InterPro" id="IPR045340">
    <property type="entry name" value="DUF6533"/>
</dbReference>
<feature type="compositionally biased region" description="Basic and acidic residues" evidence="1">
    <location>
        <begin position="272"/>
        <end position="281"/>
    </location>
</feature>
<evidence type="ECO:0000256" key="1">
    <source>
        <dbReference type="SAM" id="MobiDB-lite"/>
    </source>
</evidence>
<gene>
    <name evidence="4" type="ORF">CVT26_015049</name>
</gene>
<feature type="domain" description="DUF6533" evidence="3">
    <location>
        <begin position="18"/>
        <end position="63"/>
    </location>
</feature>
<dbReference type="InParanoid" id="A0A409W3Y1"/>
<protein>
    <recommendedName>
        <fullName evidence="3">DUF6533 domain-containing protein</fullName>
    </recommendedName>
</protein>
<feature type="compositionally biased region" description="Low complexity" evidence="1">
    <location>
        <begin position="485"/>
        <end position="509"/>
    </location>
</feature>
<dbReference type="AlphaFoldDB" id="A0A409W3Y1"/>
<feature type="transmembrane region" description="Helical" evidence="2">
    <location>
        <begin position="113"/>
        <end position="137"/>
    </location>
</feature>
<evidence type="ECO:0000313" key="4">
    <source>
        <dbReference type="EMBL" id="PPQ73213.1"/>
    </source>
</evidence>
<keyword evidence="2" id="KW-0812">Transmembrane</keyword>
<dbReference type="EMBL" id="NHYE01005417">
    <property type="protein sequence ID" value="PPQ73213.1"/>
    <property type="molecule type" value="Genomic_DNA"/>
</dbReference>
<keyword evidence="2" id="KW-1133">Transmembrane helix</keyword>
<feature type="transmembrane region" description="Helical" evidence="2">
    <location>
        <begin position="166"/>
        <end position="185"/>
    </location>
</feature>
<feature type="compositionally biased region" description="Low complexity" evidence="1">
    <location>
        <begin position="357"/>
        <end position="373"/>
    </location>
</feature>
<dbReference type="Pfam" id="PF20151">
    <property type="entry name" value="DUF6533"/>
    <property type="match status" value="1"/>
</dbReference>
<feature type="region of interest" description="Disordered" evidence="1">
    <location>
        <begin position="402"/>
        <end position="429"/>
    </location>
</feature>
<reference evidence="4 5" key="1">
    <citation type="journal article" date="2018" name="Evol. Lett.">
        <title>Horizontal gene cluster transfer increased hallucinogenic mushroom diversity.</title>
        <authorList>
            <person name="Reynolds H.T."/>
            <person name="Vijayakumar V."/>
            <person name="Gluck-Thaler E."/>
            <person name="Korotkin H.B."/>
            <person name="Matheny P.B."/>
            <person name="Slot J.C."/>
        </authorList>
    </citation>
    <scope>NUCLEOTIDE SEQUENCE [LARGE SCALE GENOMIC DNA]</scope>
    <source>
        <strain evidence="4 5">SRW20</strain>
    </source>
</reference>
<sequence length="681" mass="76037">MEEDVSLQYLGTFAVNYYWTVAAFTLLVYDYFLTFVPEVERFWRARTLNWATGFFYFNRYVSLVGHAPVVMEFFWTTNNPAKITTSHPFAPPLSNSFPTSGMMIMRIYALYECSLKVLAFQIGFAILAVAVGCWAVLGAKKEKYPDVLIPVGCASSLSRYQATRLGAAWGGMLIFDTLVFGMTLYKALSIPRTKEITLLTILLRDDAPHDADTKESSVMVASNLGNMLSFMSDRETTDETLTYPNLTFLEPAYTTAYSQAEDLGALSQSDIDLARDPEQRSRRARPPRTTTTELAMQSSSPLCFPQTPSAPRHPLSYWPLNSSPLVDSPTNYSPLSAAQARRKSQYKPLIPTPPLFSRSSSSSRRSVSTPSCSVEADPQKSFLRDRLKARCIERAVKAREKAIRGKRSLSLNGPSSDDYHMDDDEEEDDDDIMQDELFRRIMADATRKQTHAYRVSYAQEVGSSFDPDLEDVSSWEQELADPPQTESTVVPSTSTSGTSSNDMQVSEQDSGQEQEQEQESLTPADLDDEELEAYAEEYARTLAFAEFEDIPEEELFSWSDGEELGPSATGPSASGHRNTDYDDGFETLNRSANSETRRQTVKVVTSHISVAFAATSQIARISHSARLLRLLFYFRLILKNLQILTNLYLVFPSSFNHIAGKLFPPSRRGGAAILGAISAQL</sequence>
<feature type="region of interest" description="Disordered" evidence="1">
    <location>
        <begin position="464"/>
        <end position="526"/>
    </location>
</feature>
<keyword evidence="2" id="KW-0472">Membrane</keyword>
<feature type="transmembrane region" description="Helical" evidence="2">
    <location>
        <begin position="17"/>
        <end position="36"/>
    </location>
</feature>
<feature type="region of interest" description="Disordered" evidence="1">
    <location>
        <begin position="559"/>
        <end position="581"/>
    </location>
</feature>
<evidence type="ECO:0000256" key="2">
    <source>
        <dbReference type="SAM" id="Phobius"/>
    </source>
</evidence>
<accession>A0A409W3Y1</accession>
<feature type="region of interest" description="Disordered" evidence="1">
    <location>
        <begin position="271"/>
        <end position="308"/>
    </location>
</feature>
<dbReference type="Proteomes" id="UP000284706">
    <property type="component" value="Unassembled WGS sequence"/>
</dbReference>
<feature type="compositionally biased region" description="Acidic residues" evidence="1">
    <location>
        <begin position="420"/>
        <end position="429"/>
    </location>
</feature>
<feature type="region of interest" description="Disordered" evidence="1">
    <location>
        <begin position="336"/>
        <end position="379"/>
    </location>
</feature>
<dbReference type="OrthoDB" id="3261349at2759"/>
<organism evidence="4 5">
    <name type="scientific">Gymnopilus dilepis</name>
    <dbReference type="NCBI Taxonomy" id="231916"/>
    <lineage>
        <taxon>Eukaryota</taxon>
        <taxon>Fungi</taxon>
        <taxon>Dikarya</taxon>
        <taxon>Basidiomycota</taxon>
        <taxon>Agaricomycotina</taxon>
        <taxon>Agaricomycetes</taxon>
        <taxon>Agaricomycetidae</taxon>
        <taxon>Agaricales</taxon>
        <taxon>Agaricineae</taxon>
        <taxon>Hymenogastraceae</taxon>
        <taxon>Gymnopilus</taxon>
    </lineage>
</organism>
<evidence type="ECO:0000313" key="5">
    <source>
        <dbReference type="Proteomes" id="UP000284706"/>
    </source>
</evidence>
<evidence type="ECO:0000259" key="3">
    <source>
        <dbReference type="Pfam" id="PF20151"/>
    </source>
</evidence>
<keyword evidence="5" id="KW-1185">Reference proteome</keyword>
<comment type="caution">
    <text evidence="4">The sequence shown here is derived from an EMBL/GenBank/DDBJ whole genome shotgun (WGS) entry which is preliminary data.</text>
</comment>
<name>A0A409W3Y1_9AGAR</name>
<proteinExistence type="predicted"/>
<feature type="compositionally biased region" description="Polar residues" evidence="1">
    <location>
        <begin position="293"/>
        <end position="308"/>
    </location>
</feature>